<protein>
    <submittedName>
        <fullName evidence="3">Neural/ectodermal development factor IMP-L2</fullName>
    </submittedName>
</protein>
<accession>K1PWM6</accession>
<dbReference type="AlphaFoldDB" id="K1PWM6"/>
<sequence>MGFLLKQITVFLAFQLSISFSWARVLRLPPTEEKDLFFRGTLPDITTANRHDSVVLHCKVGGREPTIHWLKDGVRIQQGESRDYRNDQAQYEDTAAVTGKSFTASKLYLDCVDEASEGVYTCIGETPTERITQSTNLVLKRPNADFLDLPEAAAEFSHRTCLEKRSVGNTAARIFLWTSLRLELMGEAVQLFCRSEGSPSPQVEWFDNNREKILPTSSEFSDYEILENGDLLIKRLQWKHMGQFKCSASNGEGSDTQGIFIYPMNGKMEVDEPTKARVLTAK</sequence>
<proteinExistence type="predicted"/>
<dbReference type="SMART" id="SM00409">
    <property type="entry name" value="IG"/>
    <property type="match status" value="2"/>
</dbReference>
<dbReference type="InterPro" id="IPR013783">
    <property type="entry name" value="Ig-like_fold"/>
</dbReference>
<dbReference type="InterPro" id="IPR003598">
    <property type="entry name" value="Ig_sub2"/>
</dbReference>
<dbReference type="GO" id="GO:0007156">
    <property type="term" value="P:homophilic cell adhesion via plasma membrane adhesion molecules"/>
    <property type="evidence" value="ECO:0007669"/>
    <property type="project" value="TreeGrafter"/>
</dbReference>
<feature type="domain" description="Ig-like" evidence="2">
    <location>
        <begin position="186"/>
        <end position="262"/>
    </location>
</feature>
<dbReference type="EMBL" id="JH816827">
    <property type="protein sequence ID" value="EKC26098.1"/>
    <property type="molecule type" value="Genomic_DNA"/>
</dbReference>
<evidence type="ECO:0000313" key="3">
    <source>
        <dbReference type="EMBL" id="EKC26098.1"/>
    </source>
</evidence>
<dbReference type="GO" id="GO:0005886">
    <property type="term" value="C:plasma membrane"/>
    <property type="evidence" value="ECO:0007669"/>
    <property type="project" value="TreeGrafter"/>
</dbReference>
<dbReference type="GO" id="GO:0070593">
    <property type="term" value="P:dendrite self-avoidance"/>
    <property type="evidence" value="ECO:0007669"/>
    <property type="project" value="TreeGrafter"/>
</dbReference>
<dbReference type="FunCoup" id="K1PWM6">
    <property type="interactions" value="32"/>
</dbReference>
<dbReference type="PANTHER" id="PTHR10075:SF109">
    <property type="entry name" value="NEURAL_ECTODERMAL DEVELOPMENT FACTOR IMP-L2"/>
    <property type="match status" value="1"/>
</dbReference>
<organism evidence="3">
    <name type="scientific">Magallana gigas</name>
    <name type="common">Pacific oyster</name>
    <name type="synonym">Crassostrea gigas</name>
    <dbReference type="NCBI Taxonomy" id="29159"/>
    <lineage>
        <taxon>Eukaryota</taxon>
        <taxon>Metazoa</taxon>
        <taxon>Spiralia</taxon>
        <taxon>Lophotrochozoa</taxon>
        <taxon>Mollusca</taxon>
        <taxon>Bivalvia</taxon>
        <taxon>Autobranchia</taxon>
        <taxon>Pteriomorphia</taxon>
        <taxon>Ostreida</taxon>
        <taxon>Ostreoidea</taxon>
        <taxon>Ostreidae</taxon>
        <taxon>Magallana</taxon>
    </lineage>
</organism>
<dbReference type="Gene3D" id="2.60.40.10">
    <property type="entry name" value="Immunoglobulins"/>
    <property type="match status" value="2"/>
</dbReference>
<dbReference type="GO" id="GO:0007411">
    <property type="term" value="P:axon guidance"/>
    <property type="evidence" value="ECO:0007669"/>
    <property type="project" value="TreeGrafter"/>
</dbReference>
<keyword evidence="1" id="KW-0393">Immunoglobulin domain</keyword>
<dbReference type="HOGENOM" id="CLU_072416_1_0_1"/>
<dbReference type="InParanoid" id="K1PWM6"/>
<dbReference type="GO" id="GO:0030424">
    <property type="term" value="C:axon"/>
    <property type="evidence" value="ECO:0007669"/>
    <property type="project" value="TreeGrafter"/>
</dbReference>
<evidence type="ECO:0000259" key="2">
    <source>
        <dbReference type="PROSITE" id="PS50835"/>
    </source>
</evidence>
<dbReference type="GO" id="GO:0098632">
    <property type="term" value="F:cell-cell adhesion mediator activity"/>
    <property type="evidence" value="ECO:0007669"/>
    <property type="project" value="TreeGrafter"/>
</dbReference>
<dbReference type="PROSITE" id="PS50835">
    <property type="entry name" value="IG_LIKE"/>
    <property type="match status" value="2"/>
</dbReference>
<dbReference type="InterPro" id="IPR007110">
    <property type="entry name" value="Ig-like_dom"/>
</dbReference>
<feature type="domain" description="Ig-like" evidence="2">
    <location>
        <begin position="29"/>
        <end position="132"/>
    </location>
</feature>
<dbReference type="InterPro" id="IPR036179">
    <property type="entry name" value="Ig-like_dom_sf"/>
</dbReference>
<dbReference type="SMART" id="SM00408">
    <property type="entry name" value="IGc2"/>
    <property type="match status" value="2"/>
</dbReference>
<name>K1PWM6_MAGGI</name>
<evidence type="ECO:0000256" key="1">
    <source>
        <dbReference type="ARBA" id="ARBA00023319"/>
    </source>
</evidence>
<reference evidence="3" key="1">
    <citation type="journal article" date="2012" name="Nature">
        <title>The oyster genome reveals stress adaptation and complexity of shell formation.</title>
        <authorList>
            <person name="Zhang G."/>
            <person name="Fang X."/>
            <person name="Guo X."/>
            <person name="Li L."/>
            <person name="Luo R."/>
            <person name="Xu F."/>
            <person name="Yang P."/>
            <person name="Zhang L."/>
            <person name="Wang X."/>
            <person name="Qi H."/>
            <person name="Xiong Z."/>
            <person name="Que H."/>
            <person name="Xie Y."/>
            <person name="Holland P.W."/>
            <person name="Paps J."/>
            <person name="Zhu Y."/>
            <person name="Wu F."/>
            <person name="Chen Y."/>
            <person name="Wang J."/>
            <person name="Peng C."/>
            <person name="Meng J."/>
            <person name="Yang L."/>
            <person name="Liu J."/>
            <person name="Wen B."/>
            <person name="Zhang N."/>
            <person name="Huang Z."/>
            <person name="Zhu Q."/>
            <person name="Feng Y."/>
            <person name="Mount A."/>
            <person name="Hedgecock D."/>
            <person name="Xu Z."/>
            <person name="Liu Y."/>
            <person name="Domazet-Loso T."/>
            <person name="Du Y."/>
            <person name="Sun X."/>
            <person name="Zhang S."/>
            <person name="Liu B."/>
            <person name="Cheng P."/>
            <person name="Jiang X."/>
            <person name="Li J."/>
            <person name="Fan D."/>
            <person name="Wang W."/>
            <person name="Fu W."/>
            <person name="Wang T."/>
            <person name="Wang B."/>
            <person name="Zhang J."/>
            <person name="Peng Z."/>
            <person name="Li Y."/>
            <person name="Li N."/>
            <person name="Wang J."/>
            <person name="Chen M."/>
            <person name="He Y."/>
            <person name="Tan F."/>
            <person name="Song X."/>
            <person name="Zheng Q."/>
            <person name="Huang R."/>
            <person name="Yang H."/>
            <person name="Du X."/>
            <person name="Chen L."/>
            <person name="Yang M."/>
            <person name="Gaffney P.M."/>
            <person name="Wang S."/>
            <person name="Luo L."/>
            <person name="She Z."/>
            <person name="Ming Y."/>
            <person name="Huang W."/>
            <person name="Zhang S."/>
            <person name="Huang B."/>
            <person name="Zhang Y."/>
            <person name="Qu T."/>
            <person name="Ni P."/>
            <person name="Miao G."/>
            <person name="Wang J."/>
            <person name="Wang Q."/>
            <person name="Steinberg C.E."/>
            <person name="Wang H."/>
            <person name="Li N."/>
            <person name="Qian L."/>
            <person name="Zhang G."/>
            <person name="Li Y."/>
            <person name="Yang H."/>
            <person name="Liu X."/>
            <person name="Wang J."/>
            <person name="Yin Y."/>
            <person name="Wang J."/>
        </authorList>
    </citation>
    <scope>NUCLEOTIDE SEQUENCE [LARGE SCALE GENOMIC DNA]</scope>
    <source>
        <strain evidence="3">05x7-T-G4-1.051#20</strain>
    </source>
</reference>
<dbReference type="PANTHER" id="PTHR10075">
    <property type="entry name" value="BASIGIN RELATED"/>
    <property type="match status" value="1"/>
</dbReference>
<dbReference type="InterPro" id="IPR003599">
    <property type="entry name" value="Ig_sub"/>
</dbReference>
<dbReference type="Pfam" id="PF13927">
    <property type="entry name" value="Ig_3"/>
    <property type="match status" value="2"/>
</dbReference>
<dbReference type="SUPFAM" id="SSF48726">
    <property type="entry name" value="Immunoglobulin"/>
    <property type="match status" value="2"/>
</dbReference>
<gene>
    <name evidence="3" type="ORF">CGI_10012826</name>
</gene>